<comment type="caution">
    <text evidence="4">Lacks conserved residue(s) required for the propagation of feature annotation.</text>
</comment>
<evidence type="ECO:0000256" key="1">
    <source>
        <dbReference type="ARBA" id="ARBA00001968"/>
    </source>
</evidence>
<proteinExistence type="inferred from homology"/>
<reference evidence="6" key="1">
    <citation type="submission" date="2023-09" db="EMBL/GenBank/DDBJ databases">
        <authorList>
            <person name="Li S."/>
            <person name="Li X."/>
            <person name="Zhang C."/>
            <person name="Zhao Z."/>
        </authorList>
    </citation>
    <scope>NUCLEOTIDE SEQUENCE [LARGE SCALE GENOMIC DNA]</scope>
    <source>
        <strain evidence="6">SQ345</strain>
    </source>
</reference>
<feature type="site" description="Important for substrate specificity" evidence="4">
    <location>
        <position position="154"/>
    </location>
</feature>
<feature type="active site" description="Proton acceptor" evidence="4">
    <location>
        <position position="71"/>
    </location>
</feature>
<accession>A0ABY9TH26</accession>
<comment type="function">
    <text evidence="4">Nucleoside triphosphate pyrophosphatase that hydrolyzes dTTP and UTP. May have a dual role in cell division arrest and in preventing the incorporation of modified nucleotides into cellular nucleic acids.</text>
</comment>
<evidence type="ECO:0000313" key="5">
    <source>
        <dbReference type="EMBL" id="WNC68123.1"/>
    </source>
</evidence>
<evidence type="ECO:0000256" key="2">
    <source>
        <dbReference type="ARBA" id="ARBA00022801"/>
    </source>
</evidence>
<dbReference type="CDD" id="cd00555">
    <property type="entry name" value="Maf"/>
    <property type="match status" value="1"/>
</dbReference>
<sequence length="199" mass="21939">MFYLASKSPRRQELLKQIAEQFELVSADINEVAFKDEVAEKFVLRMAIEKAQAGLKNVVTINPSDWVLGSDTIVVNNNNILGKPKDFEDCLQMLSGLSNKKHQVMTAIAVINADTVLSEVVVTDVVFRAITDVEIKDYWQSGEPQDKAGSYGIQGLAGKFVKRIEGSYSSVVGLPLYETEQLLLTAKAQSKKLTLEGAK</sequence>
<protein>
    <recommendedName>
        <fullName evidence="4">dTTP/UTP pyrophosphatase</fullName>
        <shortName evidence="4">dTTPase/UTPase</shortName>
        <ecNumber evidence="4">3.6.1.9</ecNumber>
    </recommendedName>
    <alternativeName>
        <fullName evidence="4">Nucleoside triphosphate pyrophosphatase</fullName>
    </alternativeName>
    <alternativeName>
        <fullName evidence="4">Nucleotide pyrophosphatase</fullName>
        <shortName evidence="4">Nucleotide PPase</shortName>
    </alternativeName>
</protein>
<dbReference type="InterPro" id="IPR029001">
    <property type="entry name" value="ITPase-like_fam"/>
</dbReference>
<comment type="cofactor">
    <cofactor evidence="1 4">
        <name>a divalent metal cation</name>
        <dbReference type="ChEBI" id="CHEBI:60240"/>
    </cofactor>
</comment>
<evidence type="ECO:0000256" key="3">
    <source>
        <dbReference type="ARBA" id="ARBA00023080"/>
    </source>
</evidence>
<comment type="similarity">
    <text evidence="4">Belongs to the Maf family. YhdE subfamily.</text>
</comment>
<dbReference type="Gene3D" id="3.90.950.10">
    <property type="match status" value="1"/>
</dbReference>
<dbReference type="NCBIfam" id="TIGR00172">
    <property type="entry name" value="maf"/>
    <property type="match status" value="1"/>
</dbReference>
<keyword evidence="2 4" id="KW-0378">Hydrolase</keyword>
<comment type="catalytic activity">
    <reaction evidence="4">
        <text>dTTP + H2O = dTMP + diphosphate + H(+)</text>
        <dbReference type="Rhea" id="RHEA:28534"/>
        <dbReference type="ChEBI" id="CHEBI:15377"/>
        <dbReference type="ChEBI" id="CHEBI:15378"/>
        <dbReference type="ChEBI" id="CHEBI:33019"/>
        <dbReference type="ChEBI" id="CHEBI:37568"/>
        <dbReference type="ChEBI" id="CHEBI:63528"/>
        <dbReference type="EC" id="3.6.1.9"/>
    </reaction>
</comment>
<dbReference type="EC" id="3.6.1.9" evidence="4"/>
<dbReference type="GO" id="GO:0016787">
    <property type="term" value="F:hydrolase activity"/>
    <property type="evidence" value="ECO:0007669"/>
    <property type="project" value="UniProtKB-KW"/>
</dbReference>
<dbReference type="PANTHER" id="PTHR43213:SF5">
    <property type="entry name" value="BIFUNCTIONAL DTTP_UTP PYROPHOSPHATASE_METHYLTRANSFERASE PROTEIN-RELATED"/>
    <property type="match status" value="1"/>
</dbReference>
<gene>
    <name evidence="5" type="ORF">RI845_16555</name>
</gene>
<keyword evidence="4" id="KW-0963">Cytoplasm</keyword>
<dbReference type="PANTHER" id="PTHR43213">
    <property type="entry name" value="BIFUNCTIONAL DTTP/UTP PYROPHOSPHATASE/METHYLTRANSFERASE PROTEIN-RELATED"/>
    <property type="match status" value="1"/>
</dbReference>
<feature type="site" description="Important for substrate specificity" evidence="4">
    <location>
        <position position="72"/>
    </location>
</feature>
<keyword evidence="3 4" id="KW-0546">Nucleotide metabolism</keyword>
<evidence type="ECO:0000256" key="4">
    <source>
        <dbReference type="HAMAP-Rule" id="MF_00528"/>
    </source>
</evidence>
<evidence type="ECO:0000313" key="6">
    <source>
        <dbReference type="Proteomes" id="UP001248581"/>
    </source>
</evidence>
<keyword evidence="6" id="KW-1185">Reference proteome</keyword>
<organism evidence="5 6">
    <name type="scientific">Thalassotalea nanhaiensis</name>
    <dbReference type="NCBI Taxonomy" id="3065648"/>
    <lineage>
        <taxon>Bacteria</taxon>
        <taxon>Pseudomonadati</taxon>
        <taxon>Pseudomonadota</taxon>
        <taxon>Gammaproteobacteria</taxon>
        <taxon>Alteromonadales</taxon>
        <taxon>Colwelliaceae</taxon>
        <taxon>Thalassotalea</taxon>
    </lineage>
</organism>
<dbReference type="InterPro" id="IPR003697">
    <property type="entry name" value="Maf-like"/>
</dbReference>
<comment type="subcellular location">
    <subcellularLocation>
        <location evidence="4">Cytoplasm</location>
    </subcellularLocation>
</comment>
<dbReference type="RefSeq" id="WP_348387281.1">
    <property type="nucleotide sequence ID" value="NZ_CP134146.1"/>
</dbReference>
<dbReference type="PIRSF" id="PIRSF006305">
    <property type="entry name" value="Maf"/>
    <property type="match status" value="1"/>
</dbReference>
<dbReference type="SUPFAM" id="SSF52972">
    <property type="entry name" value="ITPase-like"/>
    <property type="match status" value="1"/>
</dbReference>
<dbReference type="HAMAP" id="MF_00528">
    <property type="entry name" value="Maf"/>
    <property type="match status" value="1"/>
</dbReference>
<dbReference type="Proteomes" id="UP001248581">
    <property type="component" value="Chromosome"/>
</dbReference>
<comment type="catalytic activity">
    <reaction evidence="4">
        <text>UTP + H2O = UMP + diphosphate + H(+)</text>
        <dbReference type="Rhea" id="RHEA:29395"/>
        <dbReference type="ChEBI" id="CHEBI:15377"/>
        <dbReference type="ChEBI" id="CHEBI:15378"/>
        <dbReference type="ChEBI" id="CHEBI:33019"/>
        <dbReference type="ChEBI" id="CHEBI:46398"/>
        <dbReference type="ChEBI" id="CHEBI:57865"/>
        <dbReference type="EC" id="3.6.1.9"/>
    </reaction>
</comment>
<feature type="site" description="Important for substrate specificity" evidence="4">
    <location>
        <position position="10"/>
    </location>
</feature>
<name>A0ABY9TH26_9GAMM</name>
<dbReference type="EMBL" id="CP134146">
    <property type="protein sequence ID" value="WNC68123.1"/>
    <property type="molecule type" value="Genomic_DNA"/>
</dbReference>
<dbReference type="Pfam" id="PF02545">
    <property type="entry name" value="Maf"/>
    <property type="match status" value="1"/>
</dbReference>